<dbReference type="SUPFAM" id="SSF56219">
    <property type="entry name" value="DNase I-like"/>
    <property type="match status" value="1"/>
</dbReference>
<keyword evidence="4" id="KW-1185">Reference proteome</keyword>
<accession>A0A2A2SIH2</accession>
<dbReference type="InterPro" id="IPR005135">
    <property type="entry name" value="Endo/exonuclease/phosphatase"/>
</dbReference>
<feature type="region of interest" description="Disordered" evidence="1">
    <location>
        <begin position="292"/>
        <end position="311"/>
    </location>
</feature>
<comment type="caution">
    <text evidence="3">The sequence shown here is derived from an EMBL/GenBank/DDBJ whole genome shotgun (WGS) entry which is preliminary data.</text>
</comment>
<dbReference type="EMBL" id="NSLI01000002">
    <property type="protein sequence ID" value="PAX09023.1"/>
    <property type="molecule type" value="Genomic_DNA"/>
</dbReference>
<keyword evidence="3" id="KW-0378">Hydrolase</keyword>
<dbReference type="AlphaFoldDB" id="A0A2A2SIH2"/>
<dbReference type="GO" id="GO:0004519">
    <property type="term" value="F:endonuclease activity"/>
    <property type="evidence" value="ECO:0007669"/>
    <property type="project" value="UniProtKB-KW"/>
</dbReference>
<protein>
    <submittedName>
        <fullName evidence="3">Endonuclease/exonuclease/phosphatase</fullName>
    </submittedName>
</protein>
<proteinExistence type="predicted"/>
<name>A0A2A2SIH2_9SPHN</name>
<dbReference type="Gene3D" id="3.60.10.10">
    <property type="entry name" value="Endonuclease/exonuclease/phosphatase"/>
    <property type="match status" value="1"/>
</dbReference>
<evidence type="ECO:0000313" key="4">
    <source>
        <dbReference type="Proteomes" id="UP000218151"/>
    </source>
</evidence>
<organism evidence="3 4">
    <name type="scientific">Sphingomonas lenta</name>
    <dbReference type="NCBI Taxonomy" id="1141887"/>
    <lineage>
        <taxon>Bacteria</taxon>
        <taxon>Pseudomonadati</taxon>
        <taxon>Pseudomonadota</taxon>
        <taxon>Alphaproteobacteria</taxon>
        <taxon>Sphingomonadales</taxon>
        <taxon>Sphingomonadaceae</taxon>
        <taxon>Sphingomonas</taxon>
    </lineage>
</organism>
<keyword evidence="3" id="KW-0269">Exonuclease</keyword>
<reference evidence="4" key="1">
    <citation type="submission" date="2017-09" db="EMBL/GenBank/DDBJ databases">
        <authorList>
            <person name="Feng G."/>
            <person name="Zhu H."/>
        </authorList>
    </citation>
    <scope>NUCLEOTIDE SEQUENCE [LARGE SCALE GENOMIC DNA]</scope>
    <source>
        <strain evidence="4">1PNM-20</strain>
    </source>
</reference>
<gene>
    <name evidence="3" type="ORF">CKY28_06730</name>
</gene>
<dbReference type="OrthoDB" id="395856at2"/>
<evidence type="ECO:0000313" key="3">
    <source>
        <dbReference type="EMBL" id="PAX09023.1"/>
    </source>
</evidence>
<sequence>MLRVPELTTALALILTGCTPPGTPSGGGTSANGTATPARLKVASWNVEHLAERDGEGCRPRQEADYAALRGHAEALGADVIAFQEVESKAAAERVFTPDKYEVVIEERASAGAQGGCYGMPGQRLRPQKVGFAIRRGVPFTRNPDFTALGLGNDNLRTGVDISVGASAPLRMLAVHLKSGCNSGRAPTDRDCDTLFAQVPVLEQWIDTRGQEGAPALVLGDFNRRLASRNDLVFTDLDDGEPAASDLSLASGTAGATCKSKYREFIDFVVLNKSAAEQAVAGSFQEYTYDLPEEQHPSDHCPVSVSLRTAS</sequence>
<dbReference type="GO" id="GO:0004527">
    <property type="term" value="F:exonuclease activity"/>
    <property type="evidence" value="ECO:0007669"/>
    <property type="project" value="UniProtKB-KW"/>
</dbReference>
<evidence type="ECO:0000259" key="2">
    <source>
        <dbReference type="Pfam" id="PF03372"/>
    </source>
</evidence>
<dbReference type="InterPro" id="IPR036691">
    <property type="entry name" value="Endo/exonu/phosph_ase_sf"/>
</dbReference>
<dbReference type="Proteomes" id="UP000218151">
    <property type="component" value="Unassembled WGS sequence"/>
</dbReference>
<dbReference type="PROSITE" id="PS51257">
    <property type="entry name" value="PROKAR_LIPOPROTEIN"/>
    <property type="match status" value="1"/>
</dbReference>
<keyword evidence="3" id="KW-0540">Nuclease</keyword>
<feature type="domain" description="Endonuclease/exonuclease/phosphatase" evidence="2">
    <location>
        <begin position="43"/>
        <end position="300"/>
    </location>
</feature>
<dbReference type="Pfam" id="PF03372">
    <property type="entry name" value="Exo_endo_phos"/>
    <property type="match status" value="1"/>
</dbReference>
<keyword evidence="3" id="KW-0255">Endonuclease</keyword>
<evidence type="ECO:0000256" key="1">
    <source>
        <dbReference type="SAM" id="MobiDB-lite"/>
    </source>
</evidence>